<evidence type="ECO:0000313" key="3">
    <source>
        <dbReference type="Proteomes" id="UP001237642"/>
    </source>
</evidence>
<protein>
    <recommendedName>
        <fullName evidence="1">PARP catalytic domain-containing protein</fullName>
    </recommendedName>
</protein>
<dbReference type="Gene3D" id="3.90.228.10">
    <property type="match status" value="1"/>
</dbReference>
<comment type="caution">
    <text evidence="2">The sequence shown here is derived from an EMBL/GenBank/DDBJ whole genome shotgun (WGS) entry which is preliminary data.</text>
</comment>
<dbReference type="InterPro" id="IPR016024">
    <property type="entry name" value="ARM-type_fold"/>
</dbReference>
<gene>
    <name evidence="2" type="ORF">POM88_030924</name>
</gene>
<dbReference type="Pfam" id="PF00644">
    <property type="entry name" value="PARP"/>
    <property type="match status" value="1"/>
</dbReference>
<dbReference type="Proteomes" id="UP001237642">
    <property type="component" value="Unassembled WGS sequence"/>
</dbReference>
<reference evidence="2" key="2">
    <citation type="submission" date="2023-05" db="EMBL/GenBank/DDBJ databases">
        <authorList>
            <person name="Schelkunov M.I."/>
        </authorList>
    </citation>
    <scope>NUCLEOTIDE SEQUENCE</scope>
    <source>
        <strain evidence="2">Hsosn_3</strain>
        <tissue evidence="2">Leaf</tissue>
    </source>
</reference>
<dbReference type="InterPro" id="IPR012317">
    <property type="entry name" value="Poly(ADP-ribose)pol_cat_dom"/>
</dbReference>
<evidence type="ECO:0000259" key="1">
    <source>
        <dbReference type="Pfam" id="PF00644"/>
    </source>
</evidence>
<dbReference type="SUPFAM" id="SSF48371">
    <property type="entry name" value="ARM repeat"/>
    <property type="match status" value="1"/>
</dbReference>
<dbReference type="SUPFAM" id="SSF56399">
    <property type="entry name" value="ADP-ribosylation"/>
    <property type="match status" value="1"/>
</dbReference>
<sequence>MRLCTMALIIPKPQFNATLEQALEPLSLLIQGNTIEDSMVLHGVSETLAVVCQVHPMLPHAKFEMVVNSLLKLFSYESSKIPPPACLGLLYLCDGRQEMVVGREYIEPLIHLLIEIVRSFPAFYNKMSCLEGSKPLCMSKCQQWPRKSLEDDIKVSCGRLVPSQHKDSVLEYNEYAFYDPQQVSIRFLVKVKFEEQDVVYEEASPQ</sequence>
<evidence type="ECO:0000313" key="2">
    <source>
        <dbReference type="EMBL" id="KAK1374731.1"/>
    </source>
</evidence>
<reference evidence="2" key="1">
    <citation type="submission" date="2023-02" db="EMBL/GenBank/DDBJ databases">
        <title>Genome of toxic invasive species Heracleum sosnowskyi carries increased number of genes despite the absence of recent whole-genome duplications.</title>
        <authorList>
            <person name="Schelkunov M."/>
            <person name="Shtratnikova V."/>
            <person name="Makarenko M."/>
            <person name="Klepikova A."/>
            <person name="Omelchenko D."/>
            <person name="Novikova G."/>
            <person name="Obukhova E."/>
            <person name="Bogdanov V."/>
            <person name="Penin A."/>
            <person name="Logacheva M."/>
        </authorList>
    </citation>
    <scope>NUCLEOTIDE SEQUENCE</scope>
    <source>
        <strain evidence="2">Hsosn_3</strain>
        <tissue evidence="2">Leaf</tissue>
    </source>
</reference>
<feature type="domain" description="PARP catalytic" evidence="1">
    <location>
        <begin position="146"/>
        <end position="193"/>
    </location>
</feature>
<dbReference type="EMBL" id="JAUIZM010000007">
    <property type="protein sequence ID" value="KAK1374731.1"/>
    <property type="molecule type" value="Genomic_DNA"/>
</dbReference>
<name>A0AAD8MIM0_9APIA</name>
<organism evidence="2 3">
    <name type="scientific">Heracleum sosnowskyi</name>
    <dbReference type="NCBI Taxonomy" id="360622"/>
    <lineage>
        <taxon>Eukaryota</taxon>
        <taxon>Viridiplantae</taxon>
        <taxon>Streptophyta</taxon>
        <taxon>Embryophyta</taxon>
        <taxon>Tracheophyta</taxon>
        <taxon>Spermatophyta</taxon>
        <taxon>Magnoliopsida</taxon>
        <taxon>eudicotyledons</taxon>
        <taxon>Gunneridae</taxon>
        <taxon>Pentapetalae</taxon>
        <taxon>asterids</taxon>
        <taxon>campanulids</taxon>
        <taxon>Apiales</taxon>
        <taxon>Apiaceae</taxon>
        <taxon>Apioideae</taxon>
        <taxon>apioid superclade</taxon>
        <taxon>Tordylieae</taxon>
        <taxon>Tordyliinae</taxon>
        <taxon>Heracleum</taxon>
    </lineage>
</organism>
<dbReference type="GO" id="GO:0003950">
    <property type="term" value="F:NAD+ poly-ADP-ribosyltransferase activity"/>
    <property type="evidence" value="ECO:0007669"/>
    <property type="project" value="InterPro"/>
</dbReference>
<proteinExistence type="predicted"/>
<accession>A0AAD8MIM0</accession>
<keyword evidence="3" id="KW-1185">Reference proteome</keyword>
<dbReference type="AlphaFoldDB" id="A0AAD8MIM0"/>